<dbReference type="GO" id="GO:0043527">
    <property type="term" value="C:tRNA methyltransferase complex"/>
    <property type="evidence" value="ECO:0007669"/>
    <property type="project" value="TreeGrafter"/>
</dbReference>
<keyword evidence="9" id="KW-1185">Reference proteome</keyword>
<evidence type="ECO:0000256" key="7">
    <source>
        <dbReference type="SAM" id="MobiDB-lite"/>
    </source>
</evidence>
<proteinExistence type="predicted"/>
<evidence type="ECO:0008006" key="10">
    <source>
        <dbReference type="Google" id="ProtNLM"/>
    </source>
</evidence>
<dbReference type="InterPro" id="IPR036322">
    <property type="entry name" value="WD40_repeat_dom_sf"/>
</dbReference>
<feature type="repeat" description="WD" evidence="6">
    <location>
        <begin position="135"/>
        <end position="176"/>
    </location>
</feature>
<dbReference type="PANTHER" id="PTHR16288:SF0">
    <property type="entry name" value="TRNA (GUANINE-N(7)-)-METHYLTRANSFERASE NON-CATALYTIC SUBUNIT WDR4"/>
    <property type="match status" value="1"/>
</dbReference>
<feature type="compositionally biased region" description="Polar residues" evidence="7">
    <location>
        <begin position="118"/>
        <end position="133"/>
    </location>
</feature>
<evidence type="ECO:0000256" key="4">
    <source>
        <dbReference type="ARBA" id="ARBA00022737"/>
    </source>
</evidence>
<dbReference type="InterPro" id="IPR028884">
    <property type="entry name" value="Trm82"/>
</dbReference>
<dbReference type="GO" id="GO:0006400">
    <property type="term" value="P:tRNA modification"/>
    <property type="evidence" value="ECO:0007669"/>
    <property type="project" value="TreeGrafter"/>
</dbReference>
<protein>
    <recommendedName>
        <fullName evidence="10">tRNA (guanine-N(7)-)-methyltransferase non-catalytic subunit</fullName>
    </recommendedName>
</protein>
<feature type="region of interest" description="Disordered" evidence="7">
    <location>
        <begin position="113"/>
        <end position="133"/>
    </location>
</feature>
<feature type="region of interest" description="Disordered" evidence="7">
    <location>
        <begin position="70"/>
        <end position="95"/>
    </location>
</feature>
<name>A0A9W8E3B5_9FUNG</name>
<evidence type="ECO:0000313" key="8">
    <source>
        <dbReference type="EMBL" id="KAJ1949116.1"/>
    </source>
</evidence>
<dbReference type="OrthoDB" id="339900at2759"/>
<dbReference type="EMBL" id="JANBPY010004115">
    <property type="protein sequence ID" value="KAJ1949116.1"/>
    <property type="molecule type" value="Genomic_DNA"/>
</dbReference>
<evidence type="ECO:0000313" key="9">
    <source>
        <dbReference type="Proteomes" id="UP001150925"/>
    </source>
</evidence>
<dbReference type="Proteomes" id="UP001150925">
    <property type="component" value="Unassembled WGS sequence"/>
</dbReference>
<evidence type="ECO:0000256" key="2">
    <source>
        <dbReference type="ARBA" id="ARBA00022574"/>
    </source>
</evidence>
<evidence type="ECO:0000256" key="5">
    <source>
        <dbReference type="ARBA" id="ARBA00023242"/>
    </source>
</evidence>
<evidence type="ECO:0000256" key="1">
    <source>
        <dbReference type="ARBA" id="ARBA00004123"/>
    </source>
</evidence>
<dbReference type="GO" id="GO:0005829">
    <property type="term" value="C:cytosol"/>
    <property type="evidence" value="ECO:0007669"/>
    <property type="project" value="TreeGrafter"/>
</dbReference>
<reference evidence="8" key="1">
    <citation type="submission" date="2022-07" db="EMBL/GenBank/DDBJ databases">
        <title>Phylogenomic reconstructions and comparative analyses of Kickxellomycotina fungi.</title>
        <authorList>
            <person name="Reynolds N.K."/>
            <person name="Stajich J.E."/>
            <person name="Barry K."/>
            <person name="Grigoriev I.V."/>
            <person name="Crous P."/>
            <person name="Smith M.E."/>
        </authorList>
    </citation>
    <scope>NUCLEOTIDE SEQUENCE</scope>
    <source>
        <strain evidence="8">RSA 1196</strain>
    </source>
</reference>
<dbReference type="PROSITE" id="PS50082">
    <property type="entry name" value="WD_REPEATS_2"/>
    <property type="match status" value="2"/>
</dbReference>
<accession>A0A9W8E3B5</accession>
<dbReference type="Pfam" id="PF00400">
    <property type="entry name" value="WD40"/>
    <property type="match status" value="2"/>
</dbReference>
<keyword evidence="3" id="KW-0819">tRNA processing</keyword>
<organism evidence="8 9">
    <name type="scientific">Dispira parvispora</name>
    <dbReference type="NCBI Taxonomy" id="1520584"/>
    <lineage>
        <taxon>Eukaryota</taxon>
        <taxon>Fungi</taxon>
        <taxon>Fungi incertae sedis</taxon>
        <taxon>Zoopagomycota</taxon>
        <taxon>Kickxellomycotina</taxon>
        <taxon>Dimargaritomycetes</taxon>
        <taxon>Dimargaritales</taxon>
        <taxon>Dimargaritaceae</taxon>
        <taxon>Dispira</taxon>
    </lineage>
</organism>
<dbReference type="AlphaFoldDB" id="A0A9W8E3B5"/>
<dbReference type="GO" id="GO:0036265">
    <property type="term" value="P:RNA (guanine-N7)-methylation"/>
    <property type="evidence" value="ECO:0007669"/>
    <property type="project" value="InterPro"/>
</dbReference>
<keyword evidence="2 6" id="KW-0853">WD repeat</keyword>
<keyword evidence="4" id="KW-0677">Repeat</keyword>
<sequence>MVQIPYQCTAYNSERDLLALAFGPHVHVCDLHQGTLVATTLLTEGEAADPEALSGPTILLECPAVQPRIPWPANPANADSPKEKQTPAGTDSAAPPSAMEAMQATLVKGKMHVEPPANKNTDGQPGVTTTQSAPVAQTNSSVCAVTFSPDGAYLLAARDDKALYIWDTKQWQIVFAFCTLRRCHQVCFSPDSQAFLVADKFGDVYRYQLDRCLSLPDGPVHSEFQDDQLLLGHVSMLLDMCVTPDMRYIITADRDEKIRVSSYPNAYTIQSYCLAHQAFVSTMACVPTEQLLVSGGGDGLLILWQYISGTPAQIWQIAPLLEHLEIPVSGRVNVRK</sequence>
<feature type="repeat" description="WD" evidence="6">
    <location>
        <begin position="273"/>
        <end position="314"/>
    </location>
</feature>
<dbReference type="PROSITE" id="PS50294">
    <property type="entry name" value="WD_REPEATS_REGION"/>
    <property type="match status" value="1"/>
</dbReference>
<dbReference type="Gene3D" id="2.130.10.10">
    <property type="entry name" value="YVTN repeat-like/Quinoprotein amine dehydrogenase"/>
    <property type="match status" value="1"/>
</dbReference>
<evidence type="ECO:0000256" key="3">
    <source>
        <dbReference type="ARBA" id="ARBA00022694"/>
    </source>
</evidence>
<dbReference type="PANTHER" id="PTHR16288">
    <property type="entry name" value="WD40 REPEAT PROTEIN 4"/>
    <property type="match status" value="1"/>
</dbReference>
<comment type="subcellular location">
    <subcellularLocation>
        <location evidence="1">Nucleus</location>
    </subcellularLocation>
</comment>
<dbReference type="SUPFAM" id="SSF50978">
    <property type="entry name" value="WD40 repeat-like"/>
    <property type="match status" value="1"/>
</dbReference>
<comment type="caution">
    <text evidence="8">The sequence shown here is derived from an EMBL/GenBank/DDBJ whole genome shotgun (WGS) entry which is preliminary data.</text>
</comment>
<dbReference type="SMART" id="SM00320">
    <property type="entry name" value="WD40"/>
    <property type="match status" value="3"/>
</dbReference>
<gene>
    <name evidence="8" type="ORF">IWQ62_006786</name>
</gene>
<feature type="non-terminal residue" evidence="8">
    <location>
        <position position="336"/>
    </location>
</feature>
<dbReference type="InterPro" id="IPR001680">
    <property type="entry name" value="WD40_rpt"/>
</dbReference>
<dbReference type="InterPro" id="IPR015943">
    <property type="entry name" value="WD40/YVTN_repeat-like_dom_sf"/>
</dbReference>
<keyword evidence="5" id="KW-0539">Nucleus</keyword>
<evidence type="ECO:0000256" key="6">
    <source>
        <dbReference type="PROSITE-ProRule" id="PRU00221"/>
    </source>
</evidence>
<dbReference type="GO" id="GO:0005634">
    <property type="term" value="C:nucleus"/>
    <property type="evidence" value="ECO:0007669"/>
    <property type="project" value="UniProtKB-SubCell"/>
</dbReference>